<dbReference type="Proteomes" id="UP000554286">
    <property type="component" value="Unassembled WGS sequence"/>
</dbReference>
<proteinExistence type="predicted"/>
<dbReference type="SUPFAM" id="SSF52091">
    <property type="entry name" value="SpoIIaa-like"/>
    <property type="match status" value="1"/>
</dbReference>
<protein>
    <recommendedName>
        <fullName evidence="4">SpoIIAA-like protein</fullName>
    </recommendedName>
</protein>
<dbReference type="EMBL" id="JACIGK010000011">
    <property type="protein sequence ID" value="MBB4266144.1"/>
    <property type="molecule type" value="Genomic_DNA"/>
</dbReference>
<evidence type="ECO:0000256" key="1">
    <source>
        <dbReference type="SAM" id="MobiDB-lite"/>
    </source>
</evidence>
<evidence type="ECO:0000313" key="2">
    <source>
        <dbReference type="EMBL" id="MBB4266144.1"/>
    </source>
</evidence>
<gene>
    <name evidence="2" type="ORF">GGD89_001773</name>
</gene>
<evidence type="ECO:0008006" key="4">
    <source>
        <dbReference type="Google" id="ProtNLM"/>
    </source>
</evidence>
<name>A0A7W6RDR8_9PROT</name>
<organism evidence="2 3">
    <name type="scientific">Roseospira visakhapatnamensis</name>
    <dbReference type="NCBI Taxonomy" id="390880"/>
    <lineage>
        <taxon>Bacteria</taxon>
        <taxon>Pseudomonadati</taxon>
        <taxon>Pseudomonadota</taxon>
        <taxon>Alphaproteobacteria</taxon>
        <taxon>Rhodospirillales</taxon>
        <taxon>Rhodospirillaceae</taxon>
        <taxon>Roseospira</taxon>
    </lineage>
</organism>
<accession>A0A7W6RDR8</accession>
<reference evidence="2 3" key="1">
    <citation type="submission" date="2020-08" db="EMBL/GenBank/DDBJ databases">
        <title>Genome sequencing of Purple Non-Sulfur Bacteria from various extreme environments.</title>
        <authorList>
            <person name="Mayer M."/>
        </authorList>
    </citation>
    <scope>NUCLEOTIDE SEQUENCE [LARGE SCALE GENOMIC DNA]</scope>
    <source>
        <strain evidence="2 3">JA131</strain>
    </source>
</reference>
<feature type="compositionally biased region" description="Basic and acidic residues" evidence="1">
    <location>
        <begin position="143"/>
        <end position="152"/>
    </location>
</feature>
<dbReference type="InterPro" id="IPR036513">
    <property type="entry name" value="STAS_dom_sf"/>
</dbReference>
<dbReference type="AlphaFoldDB" id="A0A7W6RDR8"/>
<sequence>MAVDVKYHDEGGFLEVILSGLFSLDEVVDALGVIVNSNEWPPNVNVIWDGRAVDLEHTDRRVFEDLADFRSNIDLLRRDSRSAVVVSAQSKDVSAHLAKLFSERYMVGDIRVFLDWEEAVRWILRAGGPEAPDTVPAGDAVEPGDRCRPPRR</sequence>
<feature type="region of interest" description="Disordered" evidence="1">
    <location>
        <begin position="130"/>
        <end position="152"/>
    </location>
</feature>
<dbReference type="RefSeq" id="WP_184044223.1">
    <property type="nucleotide sequence ID" value="NZ_JACIGK010000011.1"/>
</dbReference>
<comment type="caution">
    <text evidence="2">The sequence shown here is derived from an EMBL/GenBank/DDBJ whole genome shotgun (WGS) entry which is preliminary data.</text>
</comment>
<evidence type="ECO:0000313" key="3">
    <source>
        <dbReference type="Proteomes" id="UP000554286"/>
    </source>
</evidence>
<keyword evidence="3" id="KW-1185">Reference proteome</keyword>